<feature type="compositionally biased region" description="Basic and acidic residues" evidence="1">
    <location>
        <begin position="83"/>
        <end position="98"/>
    </location>
</feature>
<protein>
    <submittedName>
        <fullName evidence="2">Uncharacterized protein</fullName>
    </submittedName>
</protein>
<feature type="region of interest" description="Disordered" evidence="1">
    <location>
        <begin position="76"/>
        <end position="117"/>
    </location>
</feature>
<dbReference type="Proteomes" id="UP001174677">
    <property type="component" value="Chromosome 2"/>
</dbReference>
<dbReference type="PANTHER" id="PTHR35735">
    <property type="entry name" value="PROTEIN NIM1-INTERACTING 2"/>
    <property type="match status" value="1"/>
</dbReference>
<accession>A0ABQ9N4T3</accession>
<feature type="compositionally biased region" description="Acidic residues" evidence="1">
    <location>
        <begin position="108"/>
        <end position="117"/>
    </location>
</feature>
<evidence type="ECO:0000313" key="2">
    <source>
        <dbReference type="EMBL" id="KAJ9187293.1"/>
    </source>
</evidence>
<feature type="compositionally biased region" description="Basic and acidic residues" evidence="1">
    <location>
        <begin position="1"/>
        <end position="28"/>
    </location>
</feature>
<evidence type="ECO:0000313" key="3">
    <source>
        <dbReference type="Proteomes" id="UP001174677"/>
    </source>
</evidence>
<dbReference type="PANTHER" id="PTHR35735:SF5">
    <property type="entry name" value="PROTEIN NIM1-INTERACTING 2"/>
    <property type="match status" value="1"/>
</dbReference>
<feature type="region of interest" description="Disordered" evidence="1">
    <location>
        <begin position="1"/>
        <end position="35"/>
    </location>
</feature>
<dbReference type="EMBL" id="JARPOI010000002">
    <property type="protein sequence ID" value="KAJ9187293.1"/>
    <property type="molecule type" value="Genomic_DNA"/>
</dbReference>
<reference evidence="2" key="1">
    <citation type="journal article" date="2023" name="Plant Biotechnol. J.">
        <title>Chromosome-level wild Hevea brasiliensis genome provides new tools for genomic-assisted breeding and valuable loci to elevate rubber yield.</title>
        <authorList>
            <person name="Cheng H."/>
            <person name="Song X."/>
            <person name="Hu Y."/>
            <person name="Wu T."/>
            <person name="Yang Q."/>
            <person name="An Z."/>
            <person name="Feng S."/>
            <person name="Deng Z."/>
            <person name="Wu W."/>
            <person name="Zeng X."/>
            <person name="Tu M."/>
            <person name="Wang X."/>
            <person name="Huang H."/>
        </authorList>
    </citation>
    <scope>NUCLEOTIDE SEQUENCE</scope>
    <source>
        <strain evidence="2">MT/VB/25A 57/8</strain>
    </source>
</reference>
<organism evidence="2 3">
    <name type="scientific">Hevea brasiliensis</name>
    <name type="common">Para rubber tree</name>
    <name type="synonym">Siphonia brasiliensis</name>
    <dbReference type="NCBI Taxonomy" id="3981"/>
    <lineage>
        <taxon>Eukaryota</taxon>
        <taxon>Viridiplantae</taxon>
        <taxon>Streptophyta</taxon>
        <taxon>Embryophyta</taxon>
        <taxon>Tracheophyta</taxon>
        <taxon>Spermatophyta</taxon>
        <taxon>Magnoliopsida</taxon>
        <taxon>eudicotyledons</taxon>
        <taxon>Gunneridae</taxon>
        <taxon>Pentapetalae</taxon>
        <taxon>rosids</taxon>
        <taxon>fabids</taxon>
        <taxon>Malpighiales</taxon>
        <taxon>Euphorbiaceae</taxon>
        <taxon>Crotonoideae</taxon>
        <taxon>Micrandreae</taxon>
        <taxon>Hevea</taxon>
    </lineage>
</organism>
<keyword evidence="3" id="KW-1185">Reference proteome</keyword>
<proteinExistence type="predicted"/>
<gene>
    <name evidence="2" type="ORF">P3X46_002766</name>
</gene>
<name>A0ABQ9N4T3_HEVBR</name>
<dbReference type="InterPro" id="IPR034577">
    <property type="entry name" value="NIMIN-2"/>
</dbReference>
<sequence length="117" mass="13320">MDSKGKDKRRRIDKESDEARNKKVRQGDPDDATEEEVEEFFAILRSMQVAVKYFEKGNGEGWRAAVEAEVVAAVGAGEDEKDEMEKKKEEVPERRPIVEETGVFDLNEMPEAESNDI</sequence>
<evidence type="ECO:0000256" key="1">
    <source>
        <dbReference type="SAM" id="MobiDB-lite"/>
    </source>
</evidence>
<comment type="caution">
    <text evidence="2">The sequence shown here is derived from an EMBL/GenBank/DDBJ whole genome shotgun (WGS) entry which is preliminary data.</text>
</comment>